<feature type="compositionally biased region" description="Polar residues" evidence="1">
    <location>
        <begin position="1"/>
        <end position="21"/>
    </location>
</feature>
<dbReference type="Proteomes" id="UP001626550">
    <property type="component" value="Unassembled WGS sequence"/>
</dbReference>
<dbReference type="PROSITE" id="PS50190">
    <property type="entry name" value="SEC7"/>
    <property type="match status" value="1"/>
</dbReference>
<dbReference type="PANTHER" id="PTHR10663:SF342">
    <property type="entry name" value="FI21420P1"/>
    <property type="match status" value="1"/>
</dbReference>
<comment type="caution">
    <text evidence="3">The sequence shown here is derived from an EMBL/GenBank/DDBJ whole genome shotgun (WGS) entry which is preliminary data.</text>
</comment>
<organism evidence="3 4">
    <name type="scientific">Cichlidogyrus casuarinus</name>
    <dbReference type="NCBI Taxonomy" id="1844966"/>
    <lineage>
        <taxon>Eukaryota</taxon>
        <taxon>Metazoa</taxon>
        <taxon>Spiralia</taxon>
        <taxon>Lophotrochozoa</taxon>
        <taxon>Platyhelminthes</taxon>
        <taxon>Monogenea</taxon>
        <taxon>Monopisthocotylea</taxon>
        <taxon>Dactylogyridea</taxon>
        <taxon>Ancyrocephalidae</taxon>
        <taxon>Cichlidogyrus</taxon>
    </lineage>
</organism>
<reference evidence="3 4" key="1">
    <citation type="submission" date="2024-11" db="EMBL/GenBank/DDBJ databases">
        <title>Adaptive evolution of stress response genes in parasites aligns with host niche diversity.</title>
        <authorList>
            <person name="Hahn C."/>
            <person name="Resl P."/>
        </authorList>
    </citation>
    <scope>NUCLEOTIDE SEQUENCE [LARGE SCALE GENOMIC DNA]</scope>
    <source>
        <strain evidence="3">EGGRZ-B1_66</strain>
        <tissue evidence="3">Body</tissue>
    </source>
</reference>
<feature type="region of interest" description="Disordered" evidence="1">
    <location>
        <begin position="1"/>
        <end position="26"/>
    </location>
</feature>
<dbReference type="CDD" id="cd00171">
    <property type="entry name" value="Sec7"/>
    <property type="match status" value="1"/>
</dbReference>
<dbReference type="InterPro" id="IPR011993">
    <property type="entry name" value="PH-like_dom_sf"/>
</dbReference>
<gene>
    <name evidence="3" type="primary">IQSEC1_3</name>
    <name evidence="3" type="ORF">Ciccas_009259</name>
</gene>
<dbReference type="InterPro" id="IPR023394">
    <property type="entry name" value="Sec7_C_sf"/>
</dbReference>
<name>A0ABD2PXS3_9PLAT</name>
<dbReference type="InterPro" id="IPR000904">
    <property type="entry name" value="Sec7_dom"/>
</dbReference>
<feature type="compositionally biased region" description="Low complexity" evidence="1">
    <location>
        <begin position="238"/>
        <end position="251"/>
    </location>
</feature>
<dbReference type="Gene3D" id="2.30.29.30">
    <property type="entry name" value="Pleckstrin-homology domain (PH domain)/Phosphotyrosine-binding domain (PTB)"/>
    <property type="match status" value="1"/>
</dbReference>
<dbReference type="AlphaFoldDB" id="A0ABD2PXS3"/>
<feature type="compositionally biased region" description="Basic and acidic residues" evidence="1">
    <location>
        <begin position="210"/>
        <end position="220"/>
    </location>
</feature>
<dbReference type="Pfam" id="PF01369">
    <property type="entry name" value="Sec7"/>
    <property type="match status" value="1"/>
</dbReference>
<proteinExistence type="predicted"/>
<protein>
    <submittedName>
        <fullName evidence="3">IQ motif and S7 domain-containing protein 1</fullName>
    </submittedName>
</protein>
<feature type="region of interest" description="Disordered" evidence="1">
    <location>
        <begin position="181"/>
        <end position="253"/>
    </location>
</feature>
<dbReference type="PANTHER" id="PTHR10663">
    <property type="entry name" value="GUANYL-NUCLEOTIDE EXCHANGE FACTOR"/>
    <property type="match status" value="1"/>
</dbReference>
<dbReference type="SUPFAM" id="SSF48425">
    <property type="entry name" value="Sec7 domain"/>
    <property type="match status" value="1"/>
</dbReference>
<feature type="region of interest" description="Disordered" evidence="1">
    <location>
        <begin position="586"/>
        <end position="621"/>
    </location>
</feature>
<dbReference type="EMBL" id="JBJKFK010001826">
    <property type="protein sequence ID" value="KAL3312154.1"/>
    <property type="molecule type" value="Genomic_DNA"/>
</dbReference>
<feature type="compositionally biased region" description="Polar residues" evidence="1">
    <location>
        <begin position="602"/>
        <end position="613"/>
    </location>
</feature>
<feature type="domain" description="SEC7" evidence="2">
    <location>
        <begin position="312"/>
        <end position="494"/>
    </location>
</feature>
<dbReference type="InterPro" id="IPR035999">
    <property type="entry name" value="Sec7_dom_sf"/>
</dbReference>
<evidence type="ECO:0000313" key="4">
    <source>
        <dbReference type="Proteomes" id="UP001626550"/>
    </source>
</evidence>
<evidence type="ECO:0000313" key="3">
    <source>
        <dbReference type="EMBL" id="KAL3312154.1"/>
    </source>
</evidence>
<sequence>MSNNKTSRLSLRSTAKPSPNKNTRKTLMPVKAFGNVLNEIPESDLAERSSSQQLKTKIKSIGKRLSSTPTALKNRIATAPSFQPWRVIRSNSPFLTVNVKQADQIRAPQPSPNTDFESTLDESLDTSFVEPMQESNLVPAMIDFTYGRKRAQPFTLTSFGHPVPYKTSRLLASLDIERSGSSQSGELSLNIQPRPTSASKLPNSSSFQEVRGRSKTKERPVIPLLSFNNEPEPKQSSEKSSSTNSATSLKSFPSSNFSNMDNSYQSYDNLDTVALRLPGHLKEERRSSAVICRSSVDPISADLRAQVVKSAGLTLFNIKPVKGITYLLQNKVVGYQPSAIMKFLTTEEVSRHAMGEYFGCLNDPLADKVLNELLKNLDVKDLEIDEALRKLLRIFHPSGESQKLNDLVKKFSQSYYEQNEQRVNELFQSPDTVETISYSILMLQTDLHNPNCHATRISRKMSELEFIKNNRGIDIGNDVDETYLTNIYRRIAAHKFEPDTDLTDTIRSIDKLLLGPLKTEKFNLRYRRFVGLCTVEEVSLNPTKPKASATKSDHPRVLMVFNDLLLITKPQLPMAKVSNFLDVEGTKPSTHSPRSSSKHWFVTSSPKRSNSNLFHKDPVCSSTDPPRNNAFFLKKVISLNDPSITLVPFSSKTSKTQFGLGVTAQSATNNLVFHSEEDRDRVSQWIQMSIEELKEVVANK</sequence>
<dbReference type="SMART" id="SM00222">
    <property type="entry name" value="Sec7"/>
    <property type="match status" value="1"/>
</dbReference>
<evidence type="ECO:0000259" key="2">
    <source>
        <dbReference type="PROSITE" id="PS50190"/>
    </source>
</evidence>
<accession>A0ABD2PXS3</accession>
<evidence type="ECO:0000256" key="1">
    <source>
        <dbReference type="SAM" id="MobiDB-lite"/>
    </source>
</evidence>
<feature type="compositionally biased region" description="Polar residues" evidence="1">
    <location>
        <begin position="181"/>
        <end position="208"/>
    </location>
</feature>
<dbReference type="Gene3D" id="1.10.220.20">
    <property type="match status" value="1"/>
</dbReference>
<keyword evidence="4" id="KW-1185">Reference proteome</keyword>
<dbReference type="Gene3D" id="1.10.1000.11">
    <property type="entry name" value="Arf Nucleotide-binding Site Opener,domain 2"/>
    <property type="match status" value="1"/>
</dbReference>